<protein>
    <recommendedName>
        <fullName evidence="3">Cytokinin riboside 5'-monophosphate phosphoribohydrolase</fullName>
        <ecNumber evidence="3">3.2.2.n1</ecNumber>
    </recommendedName>
</protein>
<dbReference type="PANTHER" id="PTHR31223">
    <property type="entry name" value="LOG FAMILY PROTEIN YJL055W"/>
    <property type="match status" value="1"/>
</dbReference>
<dbReference type="Pfam" id="PF03641">
    <property type="entry name" value="Lysine_decarbox"/>
    <property type="match status" value="1"/>
</dbReference>
<dbReference type="EMBL" id="CP003130">
    <property type="protein sequence ID" value="AEU34761.1"/>
    <property type="molecule type" value="Genomic_DNA"/>
</dbReference>
<dbReference type="Gene3D" id="3.40.50.450">
    <property type="match status" value="1"/>
</dbReference>
<dbReference type="GO" id="GO:0008714">
    <property type="term" value="F:AMP nucleosidase activity"/>
    <property type="evidence" value="ECO:0007669"/>
    <property type="project" value="UniProtKB-EC"/>
</dbReference>
<dbReference type="EC" id="3.2.2.n1" evidence="3"/>
<dbReference type="STRING" id="682795.AciX8_0406"/>
<keyword evidence="3" id="KW-0203">Cytokinin biosynthesis</keyword>
<dbReference type="eggNOG" id="COG1611">
    <property type="taxonomic scope" value="Bacteria"/>
</dbReference>
<dbReference type="SUPFAM" id="SSF102405">
    <property type="entry name" value="MCP/YpsA-like"/>
    <property type="match status" value="1"/>
</dbReference>
<evidence type="ECO:0000256" key="3">
    <source>
        <dbReference type="RuleBase" id="RU363015"/>
    </source>
</evidence>
<evidence type="ECO:0000256" key="2">
    <source>
        <dbReference type="ARBA" id="ARBA00006763"/>
    </source>
</evidence>
<dbReference type="InterPro" id="IPR031100">
    <property type="entry name" value="LOG_fam"/>
</dbReference>
<comment type="catalytic activity">
    <reaction evidence="1">
        <text>AMP + H2O = D-ribose 5-phosphate + adenine</text>
        <dbReference type="Rhea" id="RHEA:20129"/>
        <dbReference type="ChEBI" id="CHEBI:15377"/>
        <dbReference type="ChEBI" id="CHEBI:16708"/>
        <dbReference type="ChEBI" id="CHEBI:78346"/>
        <dbReference type="ChEBI" id="CHEBI:456215"/>
        <dbReference type="EC" id="3.2.2.4"/>
    </reaction>
</comment>
<name>G8NNH6_GRAMM</name>
<dbReference type="Proteomes" id="UP000007113">
    <property type="component" value="Chromosome"/>
</dbReference>
<proteinExistence type="inferred from homology"/>
<accession>G8NNH6</accession>
<comment type="similarity">
    <text evidence="2 3">Belongs to the LOG family.</text>
</comment>
<evidence type="ECO:0000256" key="1">
    <source>
        <dbReference type="ARBA" id="ARBA00000274"/>
    </source>
</evidence>
<reference evidence="4 5" key="1">
    <citation type="submission" date="2011-11" db="EMBL/GenBank/DDBJ databases">
        <title>Complete sequence of Granulicella mallensis MP5ACTX8.</title>
        <authorList>
            <consortium name="US DOE Joint Genome Institute"/>
            <person name="Lucas S."/>
            <person name="Copeland A."/>
            <person name="Lapidus A."/>
            <person name="Cheng J.-F."/>
            <person name="Goodwin L."/>
            <person name="Pitluck S."/>
            <person name="Peters L."/>
            <person name="Lu M."/>
            <person name="Detter J.C."/>
            <person name="Han C."/>
            <person name="Tapia R."/>
            <person name="Land M."/>
            <person name="Hauser L."/>
            <person name="Kyrpides N."/>
            <person name="Ivanova N."/>
            <person name="Mikhailova N."/>
            <person name="Pagani I."/>
            <person name="Rawat S."/>
            <person name="Mannisto M."/>
            <person name="Haggblom M."/>
            <person name="Woyke T."/>
        </authorList>
    </citation>
    <scope>NUCLEOTIDE SEQUENCE [LARGE SCALE GENOMIC DNA]</scope>
    <source>
        <strain evidence="5">ATCC BAA-1857 / DSM 23137 / MP5ACTX8</strain>
    </source>
</reference>
<dbReference type="AlphaFoldDB" id="G8NNH6"/>
<dbReference type="InterPro" id="IPR005269">
    <property type="entry name" value="LOG"/>
</dbReference>
<dbReference type="HOGENOM" id="CLU_058336_4_3_0"/>
<dbReference type="PANTHER" id="PTHR31223:SF70">
    <property type="entry name" value="LOG FAMILY PROTEIN YJL055W"/>
    <property type="match status" value="1"/>
</dbReference>
<dbReference type="KEGG" id="gma:AciX8_0406"/>
<dbReference type="GO" id="GO:0009691">
    <property type="term" value="P:cytokinin biosynthetic process"/>
    <property type="evidence" value="ECO:0007669"/>
    <property type="project" value="UniProtKB-UniRule"/>
</dbReference>
<dbReference type="NCBIfam" id="TIGR00730">
    <property type="entry name" value="Rossman fold protein, TIGR00730 family"/>
    <property type="match status" value="1"/>
</dbReference>
<gene>
    <name evidence="4" type="ordered locus">AciX8_0406</name>
</gene>
<dbReference type="GO" id="GO:0005829">
    <property type="term" value="C:cytosol"/>
    <property type="evidence" value="ECO:0007669"/>
    <property type="project" value="TreeGrafter"/>
</dbReference>
<evidence type="ECO:0000313" key="5">
    <source>
        <dbReference type="Proteomes" id="UP000007113"/>
    </source>
</evidence>
<dbReference type="OrthoDB" id="9801098at2"/>
<evidence type="ECO:0000313" key="4">
    <source>
        <dbReference type="EMBL" id="AEU34761.1"/>
    </source>
</evidence>
<keyword evidence="3" id="KW-0378">Hydrolase</keyword>
<keyword evidence="5" id="KW-1185">Reference proteome</keyword>
<dbReference type="RefSeq" id="WP_014263645.1">
    <property type="nucleotide sequence ID" value="NC_016631.1"/>
</dbReference>
<organism evidence="4 5">
    <name type="scientific">Granulicella mallensis (strain ATCC BAA-1857 / DSM 23137 / MP5ACTX8)</name>
    <dbReference type="NCBI Taxonomy" id="682795"/>
    <lineage>
        <taxon>Bacteria</taxon>
        <taxon>Pseudomonadati</taxon>
        <taxon>Acidobacteriota</taxon>
        <taxon>Terriglobia</taxon>
        <taxon>Terriglobales</taxon>
        <taxon>Acidobacteriaceae</taxon>
        <taxon>Granulicella</taxon>
    </lineage>
</organism>
<sequence length="184" mass="19566">MTESVAKKSIAVFCAAAEGARPEYRAVAEELGRALAAHNLGLIYGGAKVGLMGAVADATLAAGGHVIGVIPHVLVDLEVAHEGISELHVVDTMHTRKALMGEKASAFLVMPGGFGTFEELFEVLAWQTLKLHEKPIVLLNVAGFYDTMLQFLDVCEREGMLRGNLKRLLVATTVDEALALTGLV</sequence>